<dbReference type="SUPFAM" id="SSF143847">
    <property type="entry name" value="XisI-like"/>
    <property type="match status" value="1"/>
</dbReference>
<accession>A0A947DIF0</accession>
<name>A0A947DIF0_9CYAN</name>
<reference evidence="1" key="2">
    <citation type="journal article" date="2021" name="Mar. Drugs">
        <title>Genome Reduction and Secondary Metabolism of the Marine Sponge-Associated Cyanobacterium Leptothoe.</title>
        <authorList>
            <person name="Konstantinou D."/>
            <person name="Popin R.V."/>
            <person name="Fewer D.P."/>
            <person name="Sivonen K."/>
            <person name="Gkelis S."/>
        </authorList>
    </citation>
    <scope>NUCLEOTIDE SEQUENCE</scope>
    <source>
        <strain evidence="1">TAU-MAC 1115</strain>
    </source>
</reference>
<dbReference type="RefSeq" id="WP_215610658.1">
    <property type="nucleotide sequence ID" value="NZ_JADOES010000051.1"/>
</dbReference>
<dbReference type="Gene3D" id="3.30.310.110">
    <property type="entry name" value="XisI-like"/>
    <property type="match status" value="1"/>
</dbReference>
<protein>
    <submittedName>
        <fullName evidence="1">XisI protein</fullName>
    </submittedName>
</protein>
<evidence type="ECO:0000313" key="1">
    <source>
        <dbReference type="EMBL" id="MBT9317596.1"/>
    </source>
</evidence>
<dbReference type="CDD" id="cd16382">
    <property type="entry name" value="XisI-like"/>
    <property type="match status" value="1"/>
</dbReference>
<reference evidence="1" key="1">
    <citation type="submission" date="2020-11" db="EMBL/GenBank/DDBJ databases">
        <authorList>
            <person name="Konstantinou D."/>
            <person name="Gkelis S."/>
            <person name="Popin R."/>
            <person name="Fewer D."/>
            <person name="Sivonen K."/>
        </authorList>
    </citation>
    <scope>NUCLEOTIDE SEQUENCE</scope>
    <source>
        <strain evidence="1">TAU-MAC 1115</strain>
    </source>
</reference>
<dbReference type="EMBL" id="JADOES010000051">
    <property type="protein sequence ID" value="MBT9317596.1"/>
    <property type="molecule type" value="Genomic_DNA"/>
</dbReference>
<comment type="caution">
    <text evidence="1">The sequence shown here is derived from an EMBL/GenBank/DDBJ whole genome shotgun (WGS) entry which is preliminary data.</text>
</comment>
<dbReference type="InterPro" id="IPR014968">
    <property type="entry name" value="XisI"/>
</dbReference>
<dbReference type="Pfam" id="PF08869">
    <property type="entry name" value="XisI"/>
    <property type="match status" value="1"/>
</dbReference>
<keyword evidence="2" id="KW-1185">Reference proteome</keyword>
<dbReference type="Proteomes" id="UP000717364">
    <property type="component" value="Unassembled WGS sequence"/>
</dbReference>
<evidence type="ECO:0000313" key="2">
    <source>
        <dbReference type="Proteomes" id="UP000717364"/>
    </source>
</evidence>
<dbReference type="AlphaFoldDB" id="A0A947DIF0"/>
<gene>
    <name evidence="1" type="ORF">IXB50_19415</name>
</gene>
<proteinExistence type="predicted"/>
<organism evidence="1 2">
    <name type="scientific">Leptothoe spongobia TAU-MAC 1115</name>
    <dbReference type="NCBI Taxonomy" id="1967444"/>
    <lineage>
        <taxon>Bacteria</taxon>
        <taxon>Bacillati</taxon>
        <taxon>Cyanobacteriota</taxon>
        <taxon>Cyanophyceae</taxon>
        <taxon>Nodosilineales</taxon>
        <taxon>Cymatolegaceae</taxon>
        <taxon>Leptothoe</taxon>
        <taxon>Leptothoe spongobia</taxon>
    </lineage>
</organism>
<dbReference type="InterPro" id="IPR035943">
    <property type="entry name" value="XisI-like_sf"/>
</dbReference>
<sequence length="108" mass="12862">MDRVTQYRQIIRQCLEDFAKNDPNAQLIFDPERDRYLVMHNEWRNDYRLYGCAIQLDLIDAKVWIQHNSTEIYIDRELIQQGVAPGDLVFGFRAPSIRERFTEALTNV</sequence>